<evidence type="ECO:0000256" key="1">
    <source>
        <dbReference type="SAM" id="Coils"/>
    </source>
</evidence>
<reference evidence="2 3" key="1">
    <citation type="submission" date="2019-07" db="EMBL/GenBank/DDBJ databases">
        <title>Allobacillus sp. nov. SKP isolated from shrimp paste of Euphausiacea.</title>
        <authorList>
            <person name="Kanchanasin P."/>
            <person name="Tanasupawat S."/>
            <person name="Shi W."/>
            <person name="Wu L."/>
            <person name="Ma J."/>
        </authorList>
    </citation>
    <scope>NUCLEOTIDE SEQUENCE [LARGE SCALE GENOMIC DNA]</scope>
    <source>
        <strain evidence="2 3">SKP4-8</strain>
    </source>
</reference>
<dbReference type="EMBL" id="VMHE01000012">
    <property type="protein sequence ID" value="TSJ65058.1"/>
    <property type="molecule type" value="Genomic_DNA"/>
</dbReference>
<dbReference type="AlphaFoldDB" id="A0A556PKZ4"/>
<evidence type="ECO:0000313" key="3">
    <source>
        <dbReference type="Proteomes" id="UP000316425"/>
    </source>
</evidence>
<accession>A0A556PKZ4</accession>
<comment type="caution">
    <text evidence="2">The sequence shown here is derived from an EMBL/GenBank/DDBJ whole genome shotgun (WGS) entry which is preliminary data.</text>
</comment>
<proteinExistence type="predicted"/>
<dbReference type="Proteomes" id="UP000316425">
    <property type="component" value="Unassembled WGS sequence"/>
</dbReference>
<keyword evidence="1" id="KW-0175">Coiled coil</keyword>
<dbReference type="RefSeq" id="WP_144088822.1">
    <property type="nucleotide sequence ID" value="NZ_VMHE01000012.1"/>
</dbReference>
<protein>
    <submittedName>
        <fullName evidence="2">Uncharacterized protein</fullName>
    </submittedName>
</protein>
<feature type="coiled-coil region" evidence="1">
    <location>
        <begin position="113"/>
        <end position="147"/>
    </location>
</feature>
<name>A0A556PKZ4_9BACI</name>
<keyword evidence="3" id="KW-1185">Reference proteome</keyword>
<evidence type="ECO:0000313" key="2">
    <source>
        <dbReference type="EMBL" id="TSJ65058.1"/>
    </source>
</evidence>
<gene>
    <name evidence="2" type="ORF">FPQ13_07985</name>
</gene>
<organism evidence="2 3">
    <name type="scientific">Allobacillus salarius</name>
    <dbReference type="NCBI Taxonomy" id="1955272"/>
    <lineage>
        <taxon>Bacteria</taxon>
        <taxon>Bacillati</taxon>
        <taxon>Bacillota</taxon>
        <taxon>Bacilli</taxon>
        <taxon>Bacillales</taxon>
        <taxon>Bacillaceae</taxon>
        <taxon>Allobacillus</taxon>
    </lineage>
</organism>
<sequence length="415" mass="48570">MTAEVSIMNKHGMSMAADSAITSGFDGVPKVYNSANKLFPLSKEHPIGFMVYGSASFMEIPWEVIIKSYRDYLGNKRFNNVQDYFDDFMDFLRQDPRFKNEELEDIIVYRTFSDLLKQMIRRVETEIEEKNDETDDEREVRKLLEQEVERQTKDFLTEEAFLDIEYKAFEATFFDTIQEIKDEYIEFETSKTFSKKLCRLAFESVKNDFFSRGSTGFVIAGYGEEEIFPHLLNYRLEGFVLGKLKYKLLKERKIDYRQNKNDGTAVIEAFAQREMVDSFMVGIEPHMEETMFGIIDRVLSEYPEQIQRHIGIDLDEKQVSNLKEMGNELYQSIKDTLDDYQRRNYLQPLLGIVRSLPKDELANMAETLMNLTSFKRKLTRATESVGPPIDVAVISKGDGFVWVKRKSYFNKELNE</sequence>
<dbReference type="OrthoDB" id="978985at2"/>